<evidence type="ECO:0000313" key="4">
    <source>
        <dbReference type="EMBL" id="HDL89716.1"/>
    </source>
</evidence>
<keyword evidence="2" id="KW-0812">Transmembrane</keyword>
<evidence type="ECO:0000256" key="1">
    <source>
        <dbReference type="SAM" id="MobiDB-lite"/>
    </source>
</evidence>
<comment type="caution">
    <text evidence="4">The sequence shown here is derived from an EMBL/GenBank/DDBJ whole genome shotgun (WGS) entry which is preliminary data.</text>
</comment>
<dbReference type="AlphaFoldDB" id="A0A7C1AXS8"/>
<keyword evidence="2" id="KW-1133">Transmembrane helix</keyword>
<feature type="transmembrane region" description="Helical" evidence="2">
    <location>
        <begin position="126"/>
        <end position="146"/>
    </location>
</feature>
<dbReference type="Proteomes" id="UP000886355">
    <property type="component" value="Unassembled WGS sequence"/>
</dbReference>
<proteinExistence type="predicted"/>
<name>A0A7C1AXS8_9BACT</name>
<gene>
    <name evidence="4" type="ORF">ENG14_02295</name>
</gene>
<protein>
    <submittedName>
        <fullName evidence="4">Uncharacterized protein</fullName>
    </submittedName>
</protein>
<keyword evidence="2" id="KW-0472">Membrane</keyword>
<accession>A0A7C1AXS8</accession>
<evidence type="ECO:0000256" key="2">
    <source>
        <dbReference type="SAM" id="Phobius"/>
    </source>
</evidence>
<evidence type="ECO:0000256" key="3">
    <source>
        <dbReference type="SAM" id="SignalP"/>
    </source>
</evidence>
<feature type="chain" id="PRO_5028263848" evidence="3">
    <location>
        <begin position="31"/>
        <end position="147"/>
    </location>
</feature>
<feature type="region of interest" description="Disordered" evidence="1">
    <location>
        <begin position="45"/>
        <end position="75"/>
    </location>
</feature>
<feature type="compositionally biased region" description="Polar residues" evidence="1">
    <location>
        <begin position="54"/>
        <end position="75"/>
    </location>
</feature>
<dbReference type="EMBL" id="DQZW01000109">
    <property type="protein sequence ID" value="HDL89716.1"/>
    <property type="molecule type" value="Genomic_DNA"/>
</dbReference>
<organism evidence="4">
    <name type="scientific">Thermodesulforhabdus norvegica</name>
    <dbReference type="NCBI Taxonomy" id="39841"/>
    <lineage>
        <taxon>Bacteria</taxon>
        <taxon>Pseudomonadati</taxon>
        <taxon>Thermodesulfobacteriota</taxon>
        <taxon>Syntrophobacteria</taxon>
        <taxon>Syntrophobacterales</taxon>
        <taxon>Thermodesulforhabdaceae</taxon>
        <taxon>Thermodesulforhabdus</taxon>
    </lineage>
</organism>
<reference evidence="4" key="1">
    <citation type="journal article" date="2020" name="mSystems">
        <title>Genome- and Community-Level Interaction Insights into Carbon Utilization and Element Cycling Functions of Hydrothermarchaeota in Hydrothermal Sediment.</title>
        <authorList>
            <person name="Zhou Z."/>
            <person name="Liu Y."/>
            <person name="Xu W."/>
            <person name="Pan J."/>
            <person name="Luo Z.H."/>
            <person name="Li M."/>
        </authorList>
    </citation>
    <scope>NUCLEOTIDE SEQUENCE [LARGE SCALE GENOMIC DNA]</scope>
    <source>
        <strain evidence="4">HyVt-19</strain>
    </source>
</reference>
<feature type="signal peptide" evidence="3">
    <location>
        <begin position="1"/>
        <end position="30"/>
    </location>
</feature>
<keyword evidence="3" id="KW-0732">Signal</keyword>
<sequence length="147" mass="15908">MKTKGFFPITIVLLGFWFTFHLAICSPALAVSTSVPQTAPAATNQVEESGVSFPATTTPGPSTLLDNEETPQSSSLSTKSLADLQVMIENFTIQAYWRLSILNINKIRLFHDVKIALNHLTTLSGFPGIIEMLGLLASVFVLAALLE</sequence>